<reference evidence="13" key="1">
    <citation type="submission" date="2021-01" db="EMBL/GenBank/DDBJ databases">
        <title>A chromosome-scale assembly of European eel, Anguilla anguilla.</title>
        <authorList>
            <person name="Henkel C."/>
            <person name="Jong-Raadsen S.A."/>
            <person name="Dufour S."/>
            <person name="Weltzien F.-A."/>
            <person name="Palstra A.P."/>
            <person name="Pelster B."/>
            <person name="Spaink H.P."/>
            <person name="Van Den Thillart G.E."/>
            <person name="Jansen H."/>
            <person name="Zahm M."/>
            <person name="Klopp C."/>
            <person name="Cedric C."/>
            <person name="Louis A."/>
            <person name="Berthelot C."/>
            <person name="Parey E."/>
            <person name="Roest Crollius H."/>
            <person name="Montfort J."/>
            <person name="Robinson-Rechavi M."/>
            <person name="Bucao C."/>
            <person name="Bouchez O."/>
            <person name="Gislard M."/>
            <person name="Lluch J."/>
            <person name="Milhes M."/>
            <person name="Lampietro C."/>
            <person name="Lopez Roques C."/>
            <person name="Donnadieu C."/>
            <person name="Braasch I."/>
            <person name="Desvignes T."/>
            <person name="Postlethwait J."/>
            <person name="Bobe J."/>
            <person name="Guiguen Y."/>
            <person name="Dirks R."/>
        </authorList>
    </citation>
    <scope>NUCLEOTIDE SEQUENCE</scope>
    <source>
        <strain evidence="13">Tag_6206</strain>
        <tissue evidence="13">Liver</tissue>
    </source>
</reference>
<feature type="domain" description="Bin3-type SAM" evidence="12">
    <location>
        <begin position="63"/>
        <end position="290"/>
    </location>
</feature>
<dbReference type="InterPro" id="IPR039772">
    <property type="entry name" value="Bin3-like"/>
</dbReference>
<dbReference type="Pfam" id="PF06859">
    <property type="entry name" value="Bin3"/>
    <property type="match status" value="1"/>
</dbReference>
<evidence type="ECO:0000256" key="8">
    <source>
        <dbReference type="ARBA" id="ARBA00044707"/>
    </source>
</evidence>
<evidence type="ECO:0000256" key="5">
    <source>
        <dbReference type="ARBA" id="ARBA00022679"/>
    </source>
</evidence>
<dbReference type="Proteomes" id="UP001044222">
    <property type="component" value="Chromosome 14"/>
</dbReference>
<dbReference type="PANTHER" id="PTHR12315:SF1">
    <property type="entry name" value="RNA 5'-MONOPHOSPHATE METHYLTRANSFERASE"/>
    <property type="match status" value="1"/>
</dbReference>
<dbReference type="GO" id="GO:0008171">
    <property type="term" value="F:O-methyltransferase activity"/>
    <property type="evidence" value="ECO:0007669"/>
    <property type="project" value="UniProtKB-UniRule"/>
</dbReference>
<evidence type="ECO:0000256" key="9">
    <source>
        <dbReference type="ARBA" id="ARBA00045273"/>
    </source>
</evidence>
<comment type="caution">
    <text evidence="13">The sequence shown here is derived from an EMBL/GenBank/DDBJ whole genome shotgun (WGS) entry which is preliminary data.</text>
</comment>
<dbReference type="InterPro" id="IPR029063">
    <property type="entry name" value="SAM-dependent_MTases_sf"/>
</dbReference>
<accession>A0A9D3RNC0</accession>
<proteinExistence type="inferred from homology"/>
<evidence type="ECO:0000256" key="3">
    <source>
        <dbReference type="ARBA" id="ARBA00022490"/>
    </source>
</evidence>
<organism evidence="13 14">
    <name type="scientific">Anguilla anguilla</name>
    <name type="common">European freshwater eel</name>
    <name type="synonym">Muraena anguilla</name>
    <dbReference type="NCBI Taxonomy" id="7936"/>
    <lineage>
        <taxon>Eukaryota</taxon>
        <taxon>Metazoa</taxon>
        <taxon>Chordata</taxon>
        <taxon>Craniata</taxon>
        <taxon>Vertebrata</taxon>
        <taxon>Euteleostomi</taxon>
        <taxon>Actinopterygii</taxon>
        <taxon>Neopterygii</taxon>
        <taxon>Teleostei</taxon>
        <taxon>Anguilliformes</taxon>
        <taxon>Anguillidae</taxon>
        <taxon>Anguilla</taxon>
    </lineage>
</organism>
<name>A0A9D3RNC0_ANGAN</name>
<dbReference type="InterPro" id="IPR010675">
    <property type="entry name" value="Bin3_C"/>
</dbReference>
<gene>
    <name evidence="13" type="ORF">ANANG_G00256640</name>
</gene>
<sequence>MQIPVPSGLKHCTHPFHPDSFCCRTVRIMAAAIADCEVNDESNDPGAAPFGNFINYYSFNPPENRLSLIPRTLLQDIGYSTERSETILVLDVGCNSGDLSVALYAHLTGHCASGDAAETGELRLLGVDLDEDLILRAEHSNPFRENVSFIPLDVTHDRDSRTQLESYLARFGRSRFHLCACLAVTMWVHLNHGDAALLELLGRLASLSDHLLLEAQPWKCYRSAARRLRKLGRRDFDHFKTLEIRGDIAERAREHLERQCGMELLRSFGSTSWDRKLLLFGRREMRREEI</sequence>
<keyword evidence="5 11" id="KW-0808">Transferase</keyword>
<protein>
    <recommendedName>
        <fullName evidence="11">RNA methyltransferase</fullName>
        <ecNumber evidence="11">2.1.1.-</ecNumber>
    </recommendedName>
</protein>
<keyword evidence="14" id="KW-1185">Reference proteome</keyword>
<dbReference type="PROSITE" id="PS51515">
    <property type="entry name" value="BIN3_SAM"/>
    <property type="match status" value="1"/>
</dbReference>
<dbReference type="GO" id="GO:2000632">
    <property type="term" value="P:negative regulation of pre-miRNA processing"/>
    <property type="evidence" value="ECO:0007669"/>
    <property type="project" value="TreeGrafter"/>
</dbReference>
<dbReference type="PANTHER" id="PTHR12315">
    <property type="entry name" value="BICOID-INTERACTING PROTEIN RELATED"/>
    <property type="match status" value="1"/>
</dbReference>
<evidence type="ECO:0000256" key="6">
    <source>
        <dbReference type="ARBA" id="ARBA00022691"/>
    </source>
</evidence>
<dbReference type="GO" id="GO:0008173">
    <property type="term" value="F:RNA methyltransferase activity"/>
    <property type="evidence" value="ECO:0007669"/>
    <property type="project" value="UniProtKB-UniRule"/>
</dbReference>
<dbReference type="GO" id="GO:0005737">
    <property type="term" value="C:cytoplasm"/>
    <property type="evidence" value="ECO:0007669"/>
    <property type="project" value="UniProtKB-SubCell"/>
</dbReference>
<evidence type="ECO:0000256" key="7">
    <source>
        <dbReference type="ARBA" id="ARBA00044650"/>
    </source>
</evidence>
<comment type="catalytic activity">
    <reaction evidence="7">
        <text>a 5'-end 5'-phospho-ribonucleoside-RNA + 2 S-adenosyl-L-methionine = a 5'-end (5'-bismethylphospho)-ribonucleoside-RNA + 2 S-adenosyl-L-homocysteine</text>
        <dbReference type="Rhea" id="RHEA:58640"/>
        <dbReference type="Rhea" id="RHEA-COMP:15179"/>
        <dbReference type="Rhea" id="RHEA-COMP:15182"/>
        <dbReference type="ChEBI" id="CHEBI:57856"/>
        <dbReference type="ChEBI" id="CHEBI:59789"/>
        <dbReference type="ChEBI" id="CHEBI:138282"/>
        <dbReference type="ChEBI" id="CHEBI:142777"/>
    </reaction>
</comment>
<dbReference type="FunFam" id="3.40.50.150:FF:000138">
    <property type="entry name" value="BCDIN3 domain containing RNA methyltransferase"/>
    <property type="match status" value="1"/>
</dbReference>
<comment type="similarity">
    <text evidence="2 11">Belongs to the methyltransferase superfamily.</text>
</comment>
<dbReference type="EC" id="2.1.1.-" evidence="11"/>
<dbReference type="InterPro" id="IPR024160">
    <property type="entry name" value="BIN3_SAM-bd_dom"/>
</dbReference>
<comment type="catalytic activity">
    <reaction evidence="8">
        <text>a 5'-end 5'-phospho-ribonucleoside-RNA + S-adenosyl-L-methionine = a 5'-end (5'-methylphospho)-ribonucleoside-RNA + S-adenosyl-L-homocysteine</text>
        <dbReference type="Rhea" id="RHEA:58656"/>
        <dbReference type="Rhea" id="RHEA-COMP:15179"/>
        <dbReference type="Rhea" id="RHEA-COMP:15181"/>
        <dbReference type="ChEBI" id="CHEBI:57856"/>
        <dbReference type="ChEBI" id="CHEBI:59789"/>
        <dbReference type="ChEBI" id="CHEBI:138282"/>
        <dbReference type="ChEBI" id="CHEBI:142776"/>
    </reaction>
</comment>
<dbReference type="AlphaFoldDB" id="A0A9D3RNC0"/>
<keyword evidence="4 11" id="KW-0489">Methyltransferase</keyword>
<keyword evidence="6 10" id="KW-0949">S-adenosyl-L-methionine</keyword>
<evidence type="ECO:0000256" key="2">
    <source>
        <dbReference type="ARBA" id="ARBA00008361"/>
    </source>
</evidence>
<evidence type="ECO:0000256" key="10">
    <source>
        <dbReference type="PROSITE-ProRule" id="PRU00848"/>
    </source>
</evidence>
<evidence type="ECO:0000256" key="11">
    <source>
        <dbReference type="RuleBase" id="RU367087"/>
    </source>
</evidence>
<evidence type="ECO:0000313" key="13">
    <source>
        <dbReference type="EMBL" id="KAG5836561.1"/>
    </source>
</evidence>
<dbReference type="EMBL" id="JAFIRN010000014">
    <property type="protein sequence ID" value="KAG5836561.1"/>
    <property type="molecule type" value="Genomic_DNA"/>
</dbReference>
<comment type="subcellular location">
    <subcellularLocation>
        <location evidence="1">Cytoplasm</location>
    </subcellularLocation>
</comment>
<dbReference type="GO" id="GO:0032259">
    <property type="term" value="P:methylation"/>
    <property type="evidence" value="ECO:0007669"/>
    <property type="project" value="UniProtKB-KW"/>
</dbReference>
<evidence type="ECO:0000313" key="14">
    <source>
        <dbReference type="Proteomes" id="UP001044222"/>
    </source>
</evidence>
<evidence type="ECO:0000259" key="12">
    <source>
        <dbReference type="PROSITE" id="PS51515"/>
    </source>
</evidence>
<dbReference type="SUPFAM" id="SSF53335">
    <property type="entry name" value="S-adenosyl-L-methionine-dependent methyltransferases"/>
    <property type="match status" value="1"/>
</dbReference>
<keyword evidence="3" id="KW-0963">Cytoplasm</keyword>
<evidence type="ECO:0000256" key="4">
    <source>
        <dbReference type="ARBA" id="ARBA00022603"/>
    </source>
</evidence>
<comment type="function">
    <text evidence="9">O-methyltransferase that specifically monomethylates 5'-monophosphate of cytoplasmic histidyl tRNA (tRNA(His)), acting as a capping enzyme by protecting tRNA(His) from cleavage by DICER1. Also able, with less efficiently, to methylate the 5' monophosphate of a subset of pre-miRNAs, acting as a negative regulator of miRNA processing. The 5' monophosphate of pre-miRNAs is recognized by DICER1 and is required for pre-miRNAs processing: methylation at this position reduces the processing of pre-miRNAs by DICER1. Was also reported to mediate dimethylation of pre-miR-145; however dimethylation cannot be reproduced by another group which observes a monomethylation of pre-miR-145.</text>
</comment>
<dbReference type="Gene3D" id="3.40.50.150">
    <property type="entry name" value="Vaccinia Virus protein VP39"/>
    <property type="match status" value="1"/>
</dbReference>
<evidence type="ECO:0000256" key="1">
    <source>
        <dbReference type="ARBA" id="ARBA00004496"/>
    </source>
</evidence>